<dbReference type="Pfam" id="PF22296">
    <property type="entry name" value="bAvd"/>
    <property type="match status" value="1"/>
</dbReference>
<evidence type="ECO:0000313" key="3">
    <source>
        <dbReference type="EMBL" id="SQB14483.1"/>
    </source>
</evidence>
<feature type="compositionally biased region" description="Acidic residues" evidence="1">
    <location>
        <begin position="14"/>
        <end position="38"/>
    </location>
</feature>
<feature type="domain" description="bAvd-like" evidence="2">
    <location>
        <begin position="48"/>
        <end position="150"/>
    </location>
</feature>
<evidence type="ECO:0000256" key="1">
    <source>
        <dbReference type="SAM" id="MobiDB-lite"/>
    </source>
</evidence>
<name>A0A2X2UNG5_9FIRM</name>
<reference evidence="3 4" key="1">
    <citation type="submission" date="2018-06" db="EMBL/GenBank/DDBJ databases">
        <authorList>
            <consortium name="Pathogen Informatics"/>
            <person name="Doyle S."/>
        </authorList>
    </citation>
    <scope>NUCLEOTIDE SEQUENCE [LARGE SCALE GENOMIC DNA]</scope>
    <source>
        <strain evidence="3 4">NCTC11224</strain>
    </source>
</reference>
<dbReference type="NCBIfam" id="NF033474">
    <property type="entry name" value="DivGenRetAVD"/>
    <property type="match status" value="1"/>
</dbReference>
<dbReference type="InterPro" id="IPR036583">
    <property type="entry name" value="23S_rRNA_IVS_sf"/>
</dbReference>
<proteinExistence type="predicted"/>
<dbReference type="Proteomes" id="UP000251853">
    <property type="component" value="Unassembled WGS sequence"/>
</dbReference>
<feature type="region of interest" description="Disordered" evidence="1">
    <location>
        <begin position="14"/>
        <end position="44"/>
    </location>
</feature>
<dbReference type="SUPFAM" id="SSF158446">
    <property type="entry name" value="IVS-encoded protein-like"/>
    <property type="match status" value="1"/>
</dbReference>
<dbReference type="InterPro" id="IPR055360">
    <property type="entry name" value="bAvd"/>
</dbReference>
<protein>
    <recommendedName>
        <fullName evidence="2">bAvd-like domain-containing protein</fullName>
    </recommendedName>
</protein>
<gene>
    <name evidence="3" type="ORF">NCTC11224_03531</name>
</gene>
<dbReference type="AlphaFoldDB" id="A0A2X2UNG5"/>
<organism evidence="3 4">
    <name type="scientific">Enterocloster clostridioformis</name>
    <dbReference type="NCBI Taxonomy" id="1531"/>
    <lineage>
        <taxon>Bacteria</taxon>
        <taxon>Bacillati</taxon>
        <taxon>Bacillota</taxon>
        <taxon>Clostridia</taxon>
        <taxon>Lachnospirales</taxon>
        <taxon>Lachnospiraceae</taxon>
        <taxon>Enterocloster</taxon>
    </lineage>
</organism>
<keyword evidence="4" id="KW-1185">Reference proteome</keyword>
<dbReference type="Gene3D" id="1.20.1440.60">
    <property type="entry name" value="23S rRNA-intervening sequence"/>
    <property type="match status" value="1"/>
</dbReference>
<sequence>MVKFLKYFIEERGEEVEEQDTQEELEGAADQEELEEEEGKPSKHKLQVQQKVYDMILYAYPALEQMPKSQKFSLAQDIKKCMDKILRLVITANKKYTKKTTLQELDIEVAALKVYIRVAADLTYLPLKKYEVWSGQLVEIGKMVGGWIRSNREANEPVKADAEIYHCADCNEEIPRKAHKYSMEHFGRNLCYKCQKKQRK</sequence>
<evidence type="ECO:0000259" key="2">
    <source>
        <dbReference type="Pfam" id="PF22296"/>
    </source>
</evidence>
<evidence type="ECO:0000313" key="4">
    <source>
        <dbReference type="Proteomes" id="UP000251853"/>
    </source>
</evidence>
<dbReference type="CDD" id="cd16376">
    <property type="entry name" value="Avd_like"/>
    <property type="match status" value="1"/>
</dbReference>
<dbReference type="EMBL" id="UAVW01000015">
    <property type="protein sequence ID" value="SQB14483.1"/>
    <property type="molecule type" value="Genomic_DNA"/>
</dbReference>
<accession>A0A2X2UNG5</accession>